<dbReference type="InterPro" id="IPR024655">
    <property type="entry name" value="Asl1_glyco_hydro_catalytic"/>
</dbReference>
<dbReference type="EMBL" id="FZNX01000004">
    <property type="protein sequence ID" value="SNR69855.1"/>
    <property type="molecule type" value="Genomic_DNA"/>
</dbReference>
<evidence type="ECO:0000256" key="2">
    <source>
        <dbReference type="SAM" id="Phobius"/>
    </source>
</evidence>
<dbReference type="NCBIfam" id="TIGR04183">
    <property type="entry name" value="Por_Secre_tail"/>
    <property type="match status" value="1"/>
</dbReference>
<evidence type="ECO:0000313" key="5">
    <source>
        <dbReference type="Proteomes" id="UP000198412"/>
    </source>
</evidence>
<dbReference type="Pfam" id="PF18962">
    <property type="entry name" value="Por_Secre_tail"/>
    <property type="match status" value="1"/>
</dbReference>
<dbReference type="SUPFAM" id="SSF49785">
    <property type="entry name" value="Galactose-binding domain-like"/>
    <property type="match status" value="1"/>
</dbReference>
<dbReference type="InterPro" id="IPR008979">
    <property type="entry name" value="Galactose-bd-like_sf"/>
</dbReference>
<dbReference type="PROSITE" id="PS51175">
    <property type="entry name" value="CBM6"/>
    <property type="match status" value="1"/>
</dbReference>
<dbReference type="GO" id="GO:0071966">
    <property type="term" value="P:fungal-type cell wall polysaccharide metabolic process"/>
    <property type="evidence" value="ECO:0007669"/>
    <property type="project" value="TreeGrafter"/>
</dbReference>
<dbReference type="Gene3D" id="3.20.20.80">
    <property type="entry name" value="Glycosidases"/>
    <property type="match status" value="1"/>
</dbReference>
<dbReference type="InterPro" id="IPR026444">
    <property type="entry name" value="Secre_tail"/>
</dbReference>
<dbReference type="InterPro" id="IPR053183">
    <property type="entry name" value="ASL1"/>
</dbReference>
<dbReference type="CDD" id="cd04080">
    <property type="entry name" value="CBM6_cellulase-like"/>
    <property type="match status" value="1"/>
</dbReference>
<dbReference type="InterPro" id="IPR017853">
    <property type="entry name" value="GH"/>
</dbReference>
<dbReference type="AlphaFoldDB" id="A0A238YF45"/>
<name>A0A238YF45_9FLAO</name>
<evidence type="ECO:0000313" key="4">
    <source>
        <dbReference type="EMBL" id="SNR69855.1"/>
    </source>
</evidence>
<keyword evidence="2" id="KW-1133">Transmembrane helix</keyword>
<dbReference type="OrthoDB" id="9809583at2"/>
<proteinExistence type="predicted"/>
<dbReference type="InterPro" id="IPR006584">
    <property type="entry name" value="Cellulose-bd_IV"/>
</dbReference>
<dbReference type="Pfam" id="PF03422">
    <property type="entry name" value="CBM_6"/>
    <property type="match status" value="1"/>
</dbReference>
<dbReference type="GO" id="GO:0030246">
    <property type="term" value="F:carbohydrate binding"/>
    <property type="evidence" value="ECO:0007669"/>
    <property type="project" value="InterPro"/>
</dbReference>
<keyword evidence="2" id="KW-0472">Membrane</keyword>
<protein>
    <submittedName>
        <fullName evidence="4">Por secretion system C-terminal sorting domain-containing protein</fullName>
    </submittedName>
</protein>
<dbReference type="PANTHER" id="PTHR34154:SF3">
    <property type="entry name" value="ALKALI-SENSITIVE LINKAGE PROTEIN 1"/>
    <property type="match status" value="1"/>
</dbReference>
<dbReference type="Pfam" id="PF11790">
    <property type="entry name" value="Glyco_hydro_cc"/>
    <property type="match status" value="1"/>
</dbReference>
<keyword evidence="2" id="KW-0812">Transmembrane</keyword>
<organism evidence="4 5">
    <name type="scientific">Lutibacter flavus</name>
    <dbReference type="NCBI Taxonomy" id="691689"/>
    <lineage>
        <taxon>Bacteria</taxon>
        <taxon>Pseudomonadati</taxon>
        <taxon>Bacteroidota</taxon>
        <taxon>Flavobacteriia</taxon>
        <taxon>Flavobacteriales</taxon>
        <taxon>Flavobacteriaceae</taxon>
        <taxon>Lutibacter</taxon>
    </lineage>
</organism>
<keyword evidence="5" id="KW-1185">Reference proteome</keyword>
<feature type="domain" description="CBM6" evidence="3">
    <location>
        <begin position="316"/>
        <end position="434"/>
    </location>
</feature>
<dbReference type="Proteomes" id="UP000198412">
    <property type="component" value="Unassembled WGS sequence"/>
</dbReference>
<dbReference type="InterPro" id="IPR005084">
    <property type="entry name" value="CBM6"/>
</dbReference>
<sequence length="664" mass="75103">MIHNSKFLKLILNNLLKPICYFYNKVWLIKKTGVFLLLFFFILHINSQTKSYKRGVAYGYHSINDMQNFSSTISWWYNWASEPDSAIKNTYQNYGVDFTPMAWNAQGISNVNAWVNQDSNVKYILGFNEPNFIDQAKMTPTEAAEAWIEFQEIAESNNIKTVGPAVNYCGDCVEENGTTYNNPFAYLDSFFVACTDCNVDYIALHWYGSGNSIVGYVNEARKYNKPIWVTEIASWDSSNPVQNVEEQKKYLAGTINFLERNPDVYRYSWFIGRTNSGPNVYPFIDLYGADGELTELGEVYTKIPVYDANYNFQIPGKIEAEEYYLMNGLFAEITEDTNGFLNLGWTDNNDWAEYKINVSESGTYKIAARIAGTNTGVIDVQVDGISEVIMNTPATGGWQNWQTISNEIQLTEGEHILKILIKDAGFNINWIDIYKKGVIQSDNFNIEVIGETCPDKNNGKISIKTNETYNYNVNIDGVNYPFTSNKTIEYLAPGFYNMCITISDSTFEQCYTIQLPESNLVAGKATVTSKIVTIEMTQGTGPFDVLVNDENVINSADSKFNIEVKHGDIIHVKSSKTCEGVFSKTVDLFNEIIAYPNPTNGQFEISTPLDQKEVSISIYTINFNLISEKKYQVYNGKILISLEDKPSGIYIAKVGGKYSKNIKI</sequence>
<dbReference type="Gene3D" id="2.60.120.260">
    <property type="entry name" value="Galactose-binding domain-like"/>
    <property type="match status" value="1"/>
</dbReference>
<evidence type="ECO:0000259" key="3">
    <source>
        <dbReference type="PROSITE" id="PS51175"/>
    </source>
</evidence>
<dbReference type="PANTHER" id="PTHR34154">
    <property type="entry name" value="ALKALI-SENSITIVE LINKAGE PROTEIN 1"/>
    <property type="match status" value="1"/>
</dbReference>
<dbReference type="SUPFAM" id="SSF51445">
    <property type="entry name" value="(Trans)glycosidases"/>
    <property type="match status" value="1"/>
</dbReference>
<keyword evidence="1" id="KW-0732">Signal</keyword>
<reference evidence="5" key="1">
    <citation type="submission" date="2017-06" db="EMBL/GenBank/DDBJ databases">
        <authorList>
            <person name="Varghese N."/>
            <person name="Submissions S."/>
        </authorList>
    </citation>
    <scope>NUCLEOTIDE SEQUENCE [LARGE SCALE GENOMIC DNA]</scope>
    <source>
        <strain evidence="5">DSM 27993</strain>
    </source>
</reference>
<feature type="transmembrane region" description="Helical" evidence="2">
    <location>
        <begin position="21"/>
        <end position="43"/>
    </location>
</feature>
<accession>A0A238YF45</accession>
<dbReference type="SMART" id="SM00606">
    <property type="entry name" value="CBD_IV"/>
    <property type="match status" value="1"/>
</dbReference>
<gene>
    <name evidence="4" type="ORF">SAMN04488111_2544</name>
</gene>
<evidence type="ECO:0000256" key="1">
    <source>
        <dbReference type="ARBA" id="ARBA00022729"/>
    </source>
</evidence>